<feature type="domain" description="Cadherin" evidence="4">
    <location>
        <begin position="228"/>
        <end position="332"/>
    </location>
</feature>
<evidence type="ECO:0000256" key="2">
    <source>
        <dbReference type="PROSITE-ProRule" id="PRU00504"/>
    </source>
</evidence>
<dbReference type="PROSITE" id="PS50268">
    <property type="entry name" value="CADHERIN_2"/>
    <property type="match status" value="3"/>
</dbReference>
<dbReference type="SMART" id="SM00112">
    <property type="entry name" value="CA"/>
    <property type="match status" value="3"/>
</dbReference>
<dbReference type="GO" id="GO:0016020">
    <property type="term" value="C:membrane"/>
    <property type="evidence" value="ECO:0007669"/>
    <property type="project" value="InterPro"/>
</dbReference>
<dbReference type="Pfam" id="PF01436">
    <property type="entry name" value="NHL"/>
    <property type="match status" value="2"/>
</dbReference>
<feature type="domain" description="Cadherin" evidence="4">
    <location>
        <begin position="32"/>
        <end position="131"/>
    </location>
</feature>
<dbReference type="GO" id="GO:0007156">
    <property type="term" value="P:homophilic cell adhesion via plasma membrane adhesion molecules"/>
    <property type="evidence" value="ECO:0007669"/>
    <property type="project" value="InterPro"/>
</dbReference>
<dbReference type="SUPFAM" id="SSF49313">
    <property type="entry name" value="Cadherin-like"/>
    <property type="match status" value="3"/>
</dbReference>
<evidence type="ECO:0000256" key="1">
    <source>
        <dbReference type="ARBA" id="ARBA00022737"/>
    </source>
</evidence>
<dbReference type="AlphaFoldDB" id="A0AAE9MPB6"/>
<protein>
    <recommendedName>
        <fullName evidence="4">Cadherin domain-containing protein</fullName>
    </recommendedName>
</protein>
<evidence type="ECO:0000256" key="3">
    <source>
        <dbReference type="SAM" id="MobiDB-lite"/>
    </source>
</evidence>
<proteinExistence type="predicted"/>
<organism evidence="5 6">
    <name type="scientific">Tenacibaculum mesophilum</name>
    <dbReference type="NCBI Taxonomy" id="104268"/>
    <lineage>
        <taxon>Bacteria</taxon>
        <taxon>Pseudomonadati</taxon>
        <taxon>Bacteroidota</taxon>
        <taxon>Flavobacteriia</taxon>
        <taxon>Flavobacteriales</taxon>
        <taxon>Flavobacteriaceae</taxon>
        <taxon>Tenacibaculum</taxon>
    </lineage>
</organism>
<dbReference type="InterPro" id="IPR011042">
    <property type="entry name" value="6-blade_b-propeller_TolB-like"/>
</dbReference>
<dbReference type="SMART" id="SM00736">
    <property type="entry name" value="CADG"/>
    <property type="match status" value="1"/>
</dbReference>
<dbReference type="Pfam" id="PF00028">
    <property type="entry name" value="Cadherin"/>
    <property type="match status" value="3"/>
</dbReference>
<dbReference type="PANTHER" id="PTHR13833:SF71">
    <property type="entry name" value="NHL DOMAIN-CONTAINING PROTEIN"/>
    <property type="match status" value="1"/>
</dbReference>
<dbReference type="Gene3D" id="2.60.40.60">
    <property type="entry name" value="Cadherins"/>
    <property type="match status" value="3"/>
</dbReference>
<gene>
    <name evidence="5" type="ORF">HER15_07355</name>
</gene>
<dbReference type="PANTHER" id="PTHR13833">
    <property type="match status" value="1"/>
</dbReference>
<evidence type="ECO:0000313" key="5">
    <source>
        <dbReference type="EMBL" id="UTD15290.1"/>
    </source>
</evidence>
<dbReference type="InterPro" id="IPR001258">
    <property type="entry name" value="NHL_repeat"/>
</dbReference>
<dbReference type="PROSITE" id="PS51125">
    <property type="entry name" value="NHL"/>
    <property type="match status" value="1"/>
</dbReference>
<feature type="compositionally biased region" description="Low complexity" evidence="3">
    <location>
        <begin position="326"/>
        <end position="340"/>
    </location>
</feature>
<dbReference type="Gene3D" id="2.120.10.30">
    <property type="entry name" value="TolB, C-terminal domain"/>
    <property type="match status" value="2"/>
</dbReference>
<feature type="region of interest" description="Disordered" evidence="3">
    <location>
        <begin position="326"/>
        <end position="346"/>
    </location>
</feature>
<dbReference type="RefSeq" id="WP_253680950.1">
    <property type="nucleotide sequence ID" value="NZ_CP050861.1"/>
</dbReference>
<keyword evidence="1" id="KW-0677">Repeat</keyword>
<dbReference type="InterPro" id="IPR015919">
    <property type="entry name" value="Cadherin-like_sf"/>
</dbReference>
<reference evidence="5" key="1">
    <citation type="submission" date="2020-04" db="EMBL/GenBank/DDBJ databases">
        <title>Tenacibaculum mesophilum bac2.</title>
        <authorList>
            <person name="Li M."/>
        </authorList>
    </citation>
    <scope>NUCLEOTIDE SEQUENCE</scope>
    <source>
        <strain evidence="5">Bac2</strain>
    </source>
</reference>
<feature type="domain" description="Cadherin" evidence="4">
    <location>
        <begin position="130"/>
        <end position="227"/>
    </location>
</feature>
<dbReference type="InterPro" id="IPR006644">
    <property type="entry name" value="Cadg"/>
</dbReference>
<dbReference type="InterPro" id="IPR002126">
    <property type="entry name" value="Cadherin-like_dom"/>
</dbReference>
<name>A0AAE9MPB6_9FLAO</name>
<accession>A0AAE9MPB6</accession>
<evidence type="ECO:0000313" key="6">
    <source>
        <dbReference type="Proteomes" id="UP001056837"/>
    </source>
</evidence>
<dbReference type="Gene3D" id="2.40.10.500">
    <property type="match status" value="1"/>
</dbReference>
<evidence type="ECO:0000259" key="4">
    <source>
        <dbReference type="PROSITE" id="PS50268"/>
    </source>
</evidence>
<feature type="repeat" description="NHL" evidence="2">
    <location>
        <begin position="512"/>
        <end position="542"/>
    </location>
</feature>
<dbReference type="CDD" id="cd11304">
    <property type="entry name" value="Cadherin_repeat"/>
    <property type="match status" value="3"/>
</dbReference>
<dbReference type="Proteomes" id="UP001056837">
    <property type="component" value="Chromosome"/>
</dbReference>
<dbReference type="SUPFAM" id="SSF101898">
    <property type="entry name" value="NHL repeat"/>
    <property type="match status" value="1"/>
</dbReference>
<dbReference type="PRINTS" id="PR00205">
    <property type="entry name" value="CADHERIN"/>
</dbReference>
<dbReference type="GO" id="GO:0005509">
    <property type="term" value="F:calcium ion binding"/>
    <property type="evidence" value="ECO:0007669"/>
    <property type="project" value="InterPro"/>
</dbReference>
<dbReference type="EMBL" id="CP050861">
    <property type="protein sequence ID" value="UTD15290.1"/>
    <property type="molecule type" value="Genomic_DNA"/>
</dbReference>
<sequence length="665" mass="70358">MKLFKKGILLSFIAIQLISCSKDDEPQNTPPVIKAQSFAVAEDKAANTKIGIIAATDVNKDDLTFKITKNDNNLFAVNVSGELSIAANKSLDYETQTKHEITVEVSDGKDKASATMTINVTDVVENEAPKINDQSFEVSEDATTGVTLATVIASDPNNDTITFTIDDNSLFIFTSTNEGKLQLATGKSLDFESKNKHELKITVSDGVYTSTATITINITDVNEAPAITDSSFVNDVAENINDDDIIAEIVAVDPENDVINYSITSDPDQLFEIDNQGKITLKTGKSLDYETNTSHTITIRVTDDKALFTEETFTIKVTDVDENGSSATVSTFSGSTSGSSGDRDGINALFNSPGGIAEHGGLYYVADEMNHRIRRINRNTLEVTTFAGSTQGFADGNGSAAMFNAPRDIIVDSHGTVYVADTGNNVIRKITPAGEVTTFAGSGNFGNVDATGTAASFSNPSGLCFSGSDIYVADSGNHTIRRITPSAVVTTYAGSPGNAGYVNGDRIAEARFNNPVDITVDTRGTFYVSDNGNHVIRTINGGVTVRLHAGDPNSFGFQDGAVNTGKLNSPQQITVGGSGITDLYIADRGNHAIRKVTSVVTSGGGGFGTSRLELVTVAGGNGRGNTDGSGNTAQLNFPYGIISDSDAPATSVIITNWHSLRRIEE</sequence>